<feature type="compositionally biased region" description="Polar residues" evidence="1">
    <location>
        <begin position="306"/>
        <end position="322"/>
    </location>
</feature>
<dbReference type="FunCoup" id="A0A3Q3LT10">
    <property type="interactions" value="64"/>
</dbReference>
<evidence type="ECO:0000313" key="2">
    <source>
        <dbReference type="Ensembl" id="ENSMAMP00000016402.1"/>
    </source>
</evidence>
<dbReference type="GeneID" id="113145051"/>
<dbReference type="Ensembl" id="ENSMAMT00000016847.2">
    <property type="protein sequence ID" value="ENSMAMP00000016402.1"/>
    <property type="gene ID" value="ENSMAMG00000011104.2"/>
</dbReference>
<dbReference type="GeneTree" id="ENSGT00530000068920"/>
<dbReference type="CTD" id="10024"/>
<dbReference type="STRING" id="205130.ENSMAMP00000016402"/>
<feature type="region of interest" description="Disordered" evidence="1">
    <location>
        <begin position="451"/>
        <end position="509"/>
    </location>
</feature>
<feature type="compositionally biased region" description="Basic and acidic residues" evidence="1">
    <location>
        <begin position="43"/>
        <end position="61"/>
    </location>
</feature>
<dbReference type="OrthoDB" id="8722817at2759"/>
<feature type="compositionally biased region" description="Polar residues" evidence="1">
    <location>
        <begin position="473"/>
        <end position="495"/>
    </location>
</feature>
<proteinExistence type="predicted"/>
<dbReference type="InParanoid" id="A0A3Q3LT10"/>
<evidence type="ECO:0000313" key="3">
    <source>
        <dbReference type="Proteomes" id="UP000261640"/>
    </source>
</evidence>
<feature type="compositionally biased region" description="Polar residues" evidence="1">
    <location>
        <begin position="116"/>
        <end position="139"/>
    </location>
</feature>
<evidence type="ECO:0000256" key="1">
    <source>
        <dbReference type="SAM" id="MobiDB-lite"/>
    </source>
</evidence>
<dbReference type="Proteomes" id="UP000261640">
    <property type="component" value="Unplaced"/>
</dbReference>
<name>A0A3Q3LT10_9TELE</name>
<feature type="region of interest" description="Disordered" evidence="1">
    <location>
        <begin position="306"/>
        <end position="325"/>
    </location>
</feature>
<sequence>MDSSPILRKHSQHKIHNDFQRMKNEHNKMLADPKPSKLHSSHHLSDQDSENKDPGKAEMARKPPVRPGVSRLPVLAKSLELQTPSDFSQSHCRWEEKPLTGKAKKKKPCTRPVPFNFSQPRSIRATSENQQSQTGHTENNVCKARLKTQNINTKLSKYPAGLNSTTKETMKSYEKATENTVYLLGQSGPLSTFKTSSTSYNSQPSLPIKAKHQNSASSTQPALSAETCVTNMNLLSLKDPTKIAHANPNFQLSTQENFSKGSTAKGENFQPDHAALLSILRTEGVSGTGLGSATPQSKPYNYQPQRVSVMKSQQKAGSTTGPVRSVRFSPDAAALQSILLNEGVKAQESVGVTPRNSTCPSGRGTSVYTAQRVLVKKTRAEPASGTVAIALNKETPLKQWTPQRVRNTRHRPMSAAKWHVSTQQLPYAGTPGVRSCKTNFQPSQEKIVQRLFDDQEDEQSLNVTDKDPETETEQIPLQASTDTAPCEENLQTGRADTSEDEDEEQKQRTMVGQPFFPAPQRESVIVFSTSKKLFRATHFEKQESSSHQDQHGPVSSEQRKVLPVHGEMSSVADPACQIKPCIPSLHKDLIVQRSCTLSPAVAFLRKRFPPLEELRMDEEVATYTSVCVQTTPGFMPSRPCCGNPLAAILHFEESTRFVPIGFDLPSGSSSPGSSTLQK</sequence>
<organism evidence="2 3">
    <name type="scientific">Mastacembelus armatus</name>
    <name type="common">zig-zag eel</name>
    <dbReference type="NCBI Taxonomy" id="205130"/>
    <lineage>
        <taxon>Eukaryota</taxon>
        <taxon>Metazoa</taxon>
        <taxon>Chordata</taxon>
        <taxon>Craniata</taxon>
        <taxon>Vertebrata</taxon>
        <taxon>Euteleostomi</taxon>
        <taxon>Actinopterygii</taxon>
        <taxon>Neopterygii</taxon>
        <taxon>Teleostei</taxon>
        <taxon>Neoteleostei</taxon>
        <taxon>Acanthomorphata</taxon>
        <taxon>Anabantaria</taxon>
        <taxon>Synbranchiformes</taxon>
        <taxon>Mastacembelidae</taxon>
        <taxon>Mastacembelus</taxon>
    </lineage>
</organism>
<accession>A0A3Q3LT10</accession>
<feature type="compositionally biased region" description="Basic and acidic residues" evidence="1">
    <location>
        <begin position="539"/>
        <end position="550"/>
    </location>
</feature>
<feature type="region of interest" description="Disordered" evidence="1">
    <location>
        <begin position="22"/>
        <end position="139"/>
    </location>
</feature>
<dbReference type="AlphaFoldDB" id="A0A3Q3LT10"/>
<feature type="region of interest" description="Disordered" evidence="1">
    <location>
        <begin position="539"/>
        <end position="559"/>
    </location>
</feature>
<protein>
    <submittedName>
        <fullName evidence="2">Trophinin associated protein</fullName>
    </submittedName>
</protein>
<keyword evidence="3" id="KW-1185">Reference proteome</keyword>
<feature type="compositionally biased region" description="Basic and acidic residues" evidence="1">
    <location>
        <begin position="22"/>
        <end position="35"/>
    </location>
</feature>
<reference evidence="2" key="2">
    <citation type="submission" date="2025-09" db="UniProtKB">
        <authorList>
            <consortium name="Ensembl"/>
        </authorList>
    </citation>
    <scope>IDENTIFICATION</scope>
</reference>
<reference evidence="2" key="1">
    <citation type="submission" date="2025-08" db="UniProtKB">
        <authorList>
            <consortium name="Ensembl"/>
        </authorList>
    </citation>
    <scope>IDENTIFICATION</scope>
</reference>
<dbReference type="RefSeq" id="XP_026187164.1">
    <property type="nucleotide sequence ID" value="XM_026331379.1"/>
</dbReference>
<feature type="compositionally biased region" description="Polar residues" evidence="1">
    <location>
        <begin position="80"/>
        <end position="91"/>
    </location>
</feature>